<keyword evidence="5 7" id="KW-1133">Transmembrane helix</keyword>
<dbReference type="Pfam" id="PF00999">
    <property type="entry name" value="Na_H_Exchanger"/>
    <property type="match status" value="1"/>
</dbReference>
<reference evidence="10" key="1">
    <citation type="submission" date="2017-09" db="EMBL/GenBank/DDBJ databases">
        <title>Depth-based differentiation of microbial function through sediment-hosted aquifers and enrichment of novel symbionts in the deep terrestrial subsurface.</title>
        <authorList>
            <person name="Probst A.J."/>
            <person name="Ladd B."/>
            <person name="Jarett J.K."/>
            <person name="Geller-Mcgrath D.E."/>
            <person name="Sieber C.M.K."/>
            <person name="Emerson J.B."/>
            <person name="Anantharaman K."/>
            <person name="Thomas B.C."/>
            <person name="Malmstrom R."/>
            <person name="Stieglmeier M."/>
            <person name="Klingl A."/>
            <person name="Woyke T."/>
            <person name="Ryan C.M."/>
            <person name="Banfield J.F."/>
        </authorList>
    </citation>
    <scope>NUCLEOTIDE SEQUENCE [LARGE SCALE GENOMIC DNA]</scope>
</reference>
<feature type="transmembrane region" description="Helical" evidence="7">
    <location>
        <begin position="262"/>
        <end position="282"/>
    </location>
</feature>
<name>A0A2H0VFR2_9BACT</name>
<feature type="transmembrane region" description="Helical" evidence="7">
    <location>
        <begin position="28"/>
        <end position="47"/>
    </location>
</feature>
<feature type="transmembrane region" description="Helical" evidence="7">
    <location>
        <begin position="318"/>
        <end position="340"/>
    </location>
</feature>
<dbReference type="Gene3D" id="1.20.1530.20">
    <property type="match status" value="1"/>
</dbReference>
<dbReference type="SUPFAM" id="SSF51735">
    <property type="entry name" value="NAD(P)-binding Rossmann-fold domains"/>
    <property type="match status" value="1"/>
</dbReference>
<dbReference type="InterPro" id="IPR038770">
    <property type="entry name" value="Na+/solute_symporter_sf"/>
</dbReference>
<gene>
    <name evidence="9" type="ORF">COT89_01685</name>
</gene>
<dbReference type="Gene3D" id="3.40.50.720">
    <property type="entry name" value="NAD(P)-binding Rossmann-like Domain"/>
    <property type="match status" value="1"/>
</dbReference>
<feature type="transmembrane region" description="Helical" evidence="7">
    <location>
        <begin position="6"/>
        <end position="23"/>
    </location>
</feature>
<dbReference type="GO" id="GO:0016020">
    <property type="term" value="C:membrane"/>
    <property type="evidence" value="ECO:0007669"/>
    <property type="project" value="UniProtKB-SubCell"/>
</dbReference>
<evidence type="ECO:0000256" key="5">
    <source>
        <dbReference type="ARBA" id="ARBA00022989"/>
    </source>
</evidence>
<feature type="transmembrane region" description="Helical" evidence="7">
    <location>
        <begin position="53"/>
        <end position="72"/>
    </location>
</feature>
<feature type="transmembrane region" description="Helical" evidence="7">
    <location>
        <begin position="143"/>
        <end position="165"/>
    </location>
</feature>
<feature type="transmembrane region" description="Helical" evidence="7">
    <location>
        <begin position="84"/>
        <end position="104"/>
    </location>
</feature>
<keyword evidence="3" id="KW-0813">Transport</keyword>
<dbReference type="PANTHER" id="PTHR42751:SF3">
    <property type="entry name" value="SODIUM_GLUTAMATE SYMPORTER"/>
    <property type="match status" value="1"/>
</dbReference>
<dbReference type="InterPro" id="IPR006153">
    <property type="entry name" value="Cation/H_exchanger_TM"/>
</dbReference>
<dbReference type="PROSITE" id="PS51201">
    <property type="entry name" value="RCK_N"/>
    <property type="match status" value="1"/>
</dbReference>
<feature type="transmembrane region" description="Helical" evidence="7">
    <location>
        <begin position="346"/>
        <end position="367"/>
    </location>
</feature>
<keyword evidence="4 7" id="KW-0812">Transmembrane</keyword>
<protein>
    <submittedName>
        <fullName evidence="9">Sodium:proton exchanger</fullName>
    </submittedName>
</protein>
<evidence type="ECO:0000259" key="8">
    <source>
        <dbReference type="PROSITE" id="PS51201"/>
    </source>
</evidence>
<feature type="transmembrane region" description="Helical" evidence="7">
    <location>
        <begin position="209"/>
        <end position="228"/>
    </location>
</feature>
<dbReference type="GO" id="GO:1902600">
    <property type="term" value="P:proton transmembrane transport"/>
    <property type="evidence" value="ECO:0007669"/>
    <property type="project" value="InterPro"/>
</dbReference>
<evidence type="ECO:0000256" key="6">
    <source>
        <dbReference type="ARBA" id="ARBA00023136"/>
    </source>
</evidence>
<comment type="caution">
    <text evidence="9">The sequence shown here is derived from an EMBL/GenBank/DDBJ whole genome shotgun (WGS) entry which is preliminary data.</text>
</comment>
<evidence type="ECO:0000313" key="9">
    <source>
        <dbReference type="EMBL" id="PIR97945.1"/>
    </source>
</evidence>
<accession>A0A2H0VFR2</accession>
<dbReference type="GO" id="GO:0015297">
    <property type="term" value="F:antiporter activity"/>
    <property type="evidence" value="ECO:0007669"/>
    <property type="project" value="InterPro"/>
</dbReference>
<evidence type="ECO:0000256" key="1">
    <source>
        <dbReference type="ARBA" id="ARBA00004141"/>
    </source>
</evidence>
<sequence length="557" mass="60780">MLFLEITIALVLAVLFGFLAHLFKQPPIIGFILAGIAVGYFGGPGFGGEVIEGLAPIGVALLLFLVGLEMNFKELRNVGVPAALTGLGQILFTFGAGYFIATWLGFNALAAIYISIALTFSSTIIVVKLLSEKRDLTSLYGRIVIGFLLIQDFVAIIALVFLTGFQTGEASVLDFSFTILRGGGLVALTFFIARYFPRFLNKIGRSQEMLYLFSIAWALGVSAITELAGLSIEVGGFLAGLALANSSEHFQISSKLRPVRDFFLILFFVSLGAKMLMGGTAVPILPAIVLSLFVLIGNPLIVMTVMGLLGYRARTSFLASLTVAQISEFSLIIAALGLRLGHLDQASTALITLVGIITIFISSYFIIYGNSIYQFLKPVLKWFEFRHNLVDEGSFEKELKDHIILVGVHRTGESILKTLEKSDSDFVVVDFDPVLVSSLKSRDLPIIYGDITDEEIQELIKIDRAKAVISTIPNRKDNLAILTVTKGLNKKAKIILTAQEEEDAAEFYKKGANYVIQPHFVGGWELAQALGDKKDFSGLIKLQERDAKVLDLRGLSK</sequence>
<comment type="similarity">
    <text evidence="2">Belongs to the monovalent cation:proton antiporter 2 (CPA2) transporter (TC 2.A.37) family.</text>
</comment>
<evidence type="ECO:0000256" key="3">
    <source>
        <dbReference type="ARBA" id="ARBA00022448"/>
    </source>
</evidence>
<feature type="transmembrane region" description="Helical" evidence="7">
    <location>
        <begin position="110"/>
        <end position="131"/>
    </location>
</feature>
<organism evidence="9 10">
    <name type="scientific">Candidatus Colwellbacteria bacterium CG10_big_fil_rev_8_21_14_0_10_42_22</name>
    <dbReference type="NCBI Taxonomy" id="1974540"/>
    <lineage>
        <taxon>Bacteria</taxon>
        <taxon>Candidatus Colwelliibacteriota</taxon>
    </lineage>
</organism>
<evidence type="ECO:0000313" key="10">
    <source>
        <dbReference type="Proteomes" id="UP000231466"/>
    </source>
</evidence>
<dbReference type="Proteomes" id="UP000231466">
    <property type="component" value="Unassembled WGS sequence"/>
</dbReference>
<dbReference type="AlphaFoldDB" id="A0A2H0VFR2"/>
<proteinExistence type="inferred from homology"/>
<evidence type="ECO:0000256" key="2">
    <source>
        <dbReference type="ARBA" id="ARBA00005551"/>
    </source>
</evidence>
<feature type="domain" description="RCK N-terminal" evidence="8">
    <location>
        <begin position="400"/>
        <end position="516"/>
    </location>
</feature>
<dbReference type="EMBL" id="PFAH01000007">
    <property type="protein sequence ID" value="PIR97945.1"/>
    <property type="molecule type" value="Genomic_DNA"/>
</dbReference>
<comment type="subcellular location">
    <subcellularLocation>
        <location evidence="1">Membrane</location>
        <topology evidence="1">Multi-pass membrane protein</topology>
    </subcellularLocation>
</comment>
<dbReference type="PANTHER" id="PTHR42751">
    <property type="entry name" value="SODIUM/HYDROGEN EXCHANGER FAMILY/TRKA DOMAIN PROTEIN"/>
    <property type="match status" value="1"/>
</dbReference>
<feature type="transmembrane region" description="Helical" evidence="7">
    <location>
        <begin position="288"/>
        <end position="311"/>
    </location>
</feature>
<evidence type="ECO:0000256" key="4">
    <source>
        <dbReference type="ARBA" id="ARBA00022692"/>
    </source>
</evidence>
<dbReference type="GO" id="GO:0006813">
    <property type="term" value="P:potassium ion transport"/>
    <property type="evidence" value="ECO:0007669"/>
    <property type="project" value="InterPro"/>
</dbReference>
<dbReference type="InterPro" id="IPR036291">
    <property type="entry name" value="NAD(P)-bd_dom_sf"/>
</dbReference>
<keyword evidence="6 7" id="KW-0472">Membrane</keyword>
<feature type="transmembrane region" description="Helical" evidence="7">
    <location>
        <begin position="177"/>
        <end position="197"/>
    </location>
</feature>
<dbReference type="Pfam" id="PF02254">
    <property type="entry name" value="TrkA_N"/>
    <property type="match status" value="1"/>
</dbReference>
<dbReference type="InterPro" id="IPR003148">
    <property type="entry name" value="RCK_N"/>
</dbReference>
<evidence type="ECO:0000256" key="7">
    <source>
        <dbReference type="SAM" id="Phobius"/>
    </source>
</evidence>